<feature type="compositionally biased region" description="Polar residues" evidence="4">
    <location>
        <begin position="1448"/>
        <end position="1459"/>
    </location>
</feature>
<feature type="region of interest" description="Disordered" evidence="4">
    <location>
        <begin position="1420"/>
        <end position="1496"/>
    </location>
</feature>
<name>B3SBG3_TRIAD</name>
<dbReference type="InParanoid" id="B3SBG3"/>
<dbReference type="SUPFAM" id="SSF48452">
    <property type="entry name" value="TPR-like"/>
    <property type="match status" value="2"/>
</dbReference>
<evidence type="ECO:0000313" key="6">
    <source>
        <dbReference type="EMBL" id="EDV19997.1"/>
    </source>
</evidence>
<dbReference type="InterPro" id="IPR011990">
    <property type="entry name" value="TPR-like_helical_dom_sf"/>
</dbReference>
<evidence type="ECO:0000256" key="3">
    <source>
        <dbReference type="PROSITE-ProRule" id="PRU00339"/>
    </source>
</evidence>
<dbReference type="PROSITE" id="PS50005">
    <property type="entry name" value="TPR"/>
    <property type="match status" value="2"/>
</dbReference>
<dbReference type="CTD" id="6758756"/>
<feature type="compositionally biased region" description="Basic and acidic residues" evidence="4">
    <location>
        <begin position="563"/>
        <end position="574"/>
    </location>
</feature>
<dbReference type="GeneID" id="6758756"/>
<dbReference type="InterPro" id="IPR011029">
    <property type="entry name" value="DEATH-like_dom_sf"/>
</dbReference>
<dbReference type="CDD" id="cd01671">
    <property type="entry name" value="CARD"/>
    <property type="match status" value="1"/>
</dbReference>
<feature type="compositionally biased region" description="Polar residues" evidence="4">
    <location>
        <begin position="1479"/>
        <end position="1496"/>
    </location>
</feature>
<dbReference type="PROSITE" id="PS50209">
    <property type="entry name" value="CARD"/>
    <property type="match status" value="1"/>
</dbReference>
<keyword evidence="7" id="KW-1185">Reference proteome</keyword>
<keyword evidence="1" id="KW-0677">Repeat</keyword>
<organism evidence="6 7">
    <name type="scientific">Trichoplax adhaerens</name>
    <name type="common">Trichoplax reptans</name>
    <dbReference type="NCBI Taxonomy" id="10228"/>
    <lineage>
        <taxon>Eukaryota</taxon>
        <taxon>Metazoa</taxon>
        <taxon>Placozoa</taxon>
        <taxon>Uniplacotomia</taxon>
        <taxon>Trichoplacea</taxon>
        <taxon>Trichoplacidae</taxon>
        <taxon>Trichoplax</taxon>
    </lineage>
</organism>
<dbReference type="GO" id="GO:0042981">
    <property type="term" value="P:regulation of apoptotic process"/>
    <property type="evidence" value="ECO:0007669"/>
    <property type="project" value="InterPro"/>
</dbReference>
<dbReference type="SUPFAM" id="SSF47986">
    <property type="entry name" value="DEATH domain"/>
    <property type="match status" value="1"/>
</dbReference>
<dbReference type="SMART" id="SM00028">
    <property type="entry name" value="TPR"/>
    <property type="match status" value="5"/>
</dbReference>
<keyword evidence="2 3" id="KW-0802">TPR repeat</keyword>
<evidence type="ECO:0000259" key="5">
    <source>
        <dbReference type="PROSITE" id="PS50209"/>
    </source>
</evidence>
<evidence type="ECO:0000256" key="4">
    <source>
        <dbReference type="SAM" id="MobiDB-lite"/>
    </source>
</evidence>
<dbReference type="Proteomes" id="UP000009022">
    <property type="component" value="Unassembled WGS sequence"/>
</dbReference>
<proteinExistence type="predicted"/>
<evidence type="ECO:0000256" key="2">
    <source>
        <dbReference type="ARBA" id="ARBA00022803"/>
    </source>
</evidence>
<dbReference type="PANTHER" id="PTHR45641">
    <property type="entry name" value="TETRATRICOPEPTIDE REPEAT PROTEIN (AFU_ORTHOLOGUE AFUA_6G03870)"/>
    <property type="match status" value="1"/>
</dbReference>
<dbReference type="PANTHER" id="PTHR45641:SF1">
    <property type="entry name" value="AAA+ ATPASE DOMAIN-CONTAINING PROTEIN"/>
    <property type="match status" value="1"/>
</dbReference>
<dbReference type="EMBL" id="DS985264">
    <property type="protein sequence ID" value="EDV19997.1"/>
    <property type="molecule type" value="Genomic_DNA"/>
</dbReference>
<accession>B3SBG3</accession>
<feature type="region of interest" description="Disordered" evidence="4">
    <location>
        <begin position="561"/>
        <end position="667"/>
    </location>
</feature>
<protein>
    <recommendedName>
        <fullName evidence="5">CARD domain-containing protein</fullName>
    </recommendedName>
</protein>
<feature type="region of interest" description="Disordered" evidence="4">
    <location>
        <begin position="502"/>
        <end position="523"/>
    </location>
</feature>
<dbReference type="InterPro" id="IPR001315">
    <property type="entry name" value="CARD"/>
</dbReference>
<evidence type="ECO:0000313" key="7">
    <source>
        <dbReference type="Proteomes" id="UP000009022"/>
    </source>
</evidence>
<dbReference type="HOGENOM" id="CLU_242447_0_0_1"/>
<reference evidence="6 7" key="1">
    <citation type="journal article" date="2008" name="Nature">
        <title>The Trichoplax genome and the nature of placozoans.</title>
        <authorList>
            <person name="Srivastava M."/>
            <person name="Begovic E."/>
            <person name="Chapman J."/>
            <person name="Putnam N.H."/>
            <person name="Hellsten U."/>
            <person name="Kawashima T."/>
            <person name="Kuo A."/>
            <person name="Mitros T."/>
            <person name="Salamov A."/>
            <person name="Carpenter M.L."/>
            <person name="Signorovitch A.Y."/>
            <person name="Moreno M.A."/>
            <person name="Kamm K."/>
            <person name="Grimwood J."/>
            <person name="Schmutz J."/>
            <person name="Shapiro H."/>
            <person name="Grigoriev I.V."/>
            <person name="Buss L.W."/>
            <person name="Schierwater B."/>
            <person name="Dellaporta S.L."/>
            <person name="Rokhsar D.S."/>
        </authorList>
    </citation>
    <scope>NUCLEOTIDE SEQUENCE [LARGE SCALE GENOMIC DNA]</scope>
    <source>
        <strain evidence="6 7">Grell-BS-1999</strain>
    </source>
</reference>
<dbReference type="PhylomeDB" id="B3SBG3"/>
<feature type="compositionally biased region" description="Polar residues" evidence="4">
    <location>
        <begin position="637"/>
        <end position="647"/>
    </location>
</feature>
<dbReference type="RefSeq" id="XP_002117587.1">
    <property type="nucleotide sequence ID" value="XM_002117551.1"/>
</dbReference>
<feature type="repeat" description="TPR" evidence="3">
    <location>
        <begin position="361"/>
        <end position="394"/>
    </location>
</feature>
<feature type="repeat" description="TPR" evidence="3">
    <location>
        <begin position="99"/>
        <end position="132"/>
    </location>
</feature>
<feature type="domain" description="CARD" evidence="5">
    <location>
        <begin position="1493"/>
        <end position="1582"/>
    </location>
</feature>
<gene>
    <name evidence="6" type="ORF">TRIADDRAFT_61608</name>
</gene>
<dbReference type="Gene3D" id="1.25.40.10">
    <property type="entry name" value="Tetratricopeptide repeat domain"/>
    <property type="match status" value="3"/>
</dbReference>
<dbReference type="KEGG" id="tad:TRIADDRAFT_61608"/>
<dbReference type="Gene3D" id="1.10.533.10">
    <property type="entry name" value="Death Domain, Fas"/>
    <property type="match status" value="1"/>
</dbReference>
<sequence length="1593" mass="183155">MADNLLHEELIKKLDEGDKFYDNGSYDHAIKNYDDVGECIKGRLEVRNIDKFMTLTYRSLIGLMKSKFQLHKLHEVINLFKDLRDILPPNTNLSRSLRAESSYIMGNVFLKKEQHNEAIREFKDAIEHLDCDQPHNLLTLLKNGIANVYTLQFKYEDALSAYLESLNQQIGNMQNSLTEITQNSSPLNTFDLQQLQNGSYLESLVNKLENSLSTKVKKSVEMALLYDTIGYILSLQGSFRLATKSLKKSHKIKERAFKKNSWHIVNSRESLGYAFFASDQLDDAKKQYIILQKIKKKTKCEDHGYIARINNMLGDICYRIVKPKVGKDKEGKYDRFRASGRYYHLAVKFAKRKNGDKFELCKAYYKIGKANLEKEKFKLAMDNFKQCLNIQDEISGPRRLLIADAKDGIAETTQLRKELIASKKKYKNSLIFREKICAKENIDFVKSYFSEIWWEKYMDCFVKNSTLDRAPLTCFKKRKLLQELDVISCKLRNIYKILSDDSNSLNSNKNPSQNQKNSDEHNTEDFQWLKKKIDGLTDIKDKISNSNTIDDENRDVGILVDNTRYRSDTSEHTSRGSKRKSQKDTKIQRNKRLKFNNYKSHADASELYSDTSTPISRDSKKKRKNDTNIQRNERIKSSNNKATSKTVISIRKKQDINSNPNSEAADLSKHYPGFDFNDDESLNLSHDCILTQATTTRGDQSSNVHHTSTKYMLAVNKVKGKKSTNERPLTNTVIADTDVVELAGQENDQVSFNRSSSIETISDLQIQEVPHSSENGAFSTECSFHFINTILIGSNGVGKSAIFELLTKQHHDRCMIPISTVIDIDEIISRNKSMSNMIRSLSFSNSNIPSTTRNLQKNIENVDNEQYQHPINFTQKFGIVTIQDIISFTIFSLIFIYLHLMLMLKHLKNSLYKQDDSHHEDVAVLCEWIINTINLTGQRERFIVDINGVPEEFCSPLVILIPINYDSNLSEEESFSRFDSLMAALIAKVPSCSENFCTPKIIIDYELDKDGKSYKIRESQSCRDFQKLICNIAKAVPSIKLKGSTFIEWIDSGIATKLHMPNSIDDRDETLNAIKRRGKQMIALKEIQDSIDTEDGEISVLNIFEYLQDIGDVLLYQAGEKVDILVINILWLITIINEVFKIGDESSKLPMSGRKRKYYEHAKKTGVVPKNGIKAILNGYCLDDTDVEKIVLIMEYYGLIYRFLGKSETMQDNLNTQMDYFFPYSLTPCETKLNRNLSTFYHSSCLYLGFNPEKFSYITGKIFYNFLSSSQEGWIVKLYRQCAEYFPSHNNYIVRIKKSCTHICLQYSYQVVNNNDEVNELIKKRATDSIANDQPHIKFKNELLKVVKSQTLSREDIQCHFYIECQECERLILIPKLIKNGMIKCSTCGLFFSANVIKDWKLYECKPEVALPNEANDFDDKSISCEGEDENQSDYESIPDSSLEKNSGENLESASSFCSTKRKRNQSPLLSEDSKVARGQSNSLNDPKSPPSLSSATRKALECCREEFERKNPYDEIKQILRRERVLTPAEIENINGKQNTADRSVALMEILLSRDDYDFLVVCDALENSSARSLDTLGKRMKRKFEEFKCLK</sequence>
<feature type="compositionally biased region" description="Low complexity" evidence="4">
    <location>
        <begin position="502"/>
        <end position="516"/>
    </location>
</feature>
<dbReference type="InterPro" id="IPR019734">
    <property type="entry name" value="TPR_rpt"/>
</dbReference>
<evidence type="ECO:0000256" key="1">
    <source>
        <dbReference type="ARBA" id="ARBA00022737"/>
    </source>
</evidence>